<dbReference type="AlphaFoldDB" id="A0A198GKM3"/>
<accession>A0A198GKM3</accession>
<keyword evidence="2" id="KW-1185">Reference proteome</keyword>
<dbReference type="EMBL" id="LXEN01000019">
    <property type="protein sequence ID" value="OAT36746.1"/>
    <property type="molecule type" value="Genomic_DNA"/>
</dbReference>
<dbReference type="Proteomes" id="UP000094023">
    <property type="component" value="Unassembled WGS sequence"/>
</dbReference>
<protein>
    <submittedName>
        <fullName evidence="1">Uncharacterized protein</fullName>
    </submittedName>
</protein>
<proteinExistence type="predicted"/>
<reference evidence="1 2" key="1">
    <citation type="submission" date="2016-04" db="EMBL/GenBank/DDBJ databases">
        <title>ATOL: Assembling a taxonomically balanced genome-scale reconstruction of the evolutionary history of the Enterobacteriaceae.</title>
        <authorList>
            <person name="Plunkett G.III."/>
            <person name="Neeno-Eckwall E.C."/>
            <person name="Glasner J.D."/>
            <person name="Perna N.T."/>
        </authorList>
    </citation>
    <scope>NUCLEOTIDE SEQUENCE [LARGE SCALE GENOMIC DNA]</scope>
    <source>
        <strain evidence="1 2">ATCC 19692</strain>
    </source>
</reference>
<evidence type="ECO:0000313" key="1">
    <source>
        <dbReference type="EMBL" id="OAT36746.1"/>
    </source>
</evidence>
<name>A0A198GKM3_9GAMM</name>
<sequence length="67" mass="7868">MIDADDIEIDKLRLAKSIVEFNSIYIDIKNEISRTYDVELKDKTELSDNTKIDLNSIDFRRNFVLSN</sequence>
<comment type="caution">
    <text evidence="1">The sequence shown here is derived from an EMBL/GenBank/DDBJ whole genome shotgun (WGS) entry which is preliminary data.</text>
</comment>
<gene>
    <name evidence="1" type="ORF">M983_0495</name>
</gene>
<evidence type="ECO:0000313" key="2">
    <source>
        <dbReference type="Proteomes" id="UP000094023"/>
    </source>
</evidence>
<organism evidence="1 2">
    <name type="scientific">Proteus myxofaciens ATCC 19692</name>
    <dbReference type="NCBI Taxonomy" id="1354337"/>
    <lineage>
        <taxon>Bacteria</taxon>
        <taxon>Pseudomonadati</taxon>
        <taxon>Pseudomonadota</taxon>
        <taxon>Gammaproteobacteria</taxon>
        <taxon>Enterobacterales</taxon>
        <taxon>Morganellaceae</taxon>
        <taxon>Proteus</taxon>
    </lineage>
</organism>